<proteinExistence type="predicted"/>
<evidence type="ECO:0000313" key="7">
    <source>
        <dbReference type="Proteomes" id="UP001274321"/>
    </source>
</evidence>
<dbReference type="NCBIfam" id="NF007135">
    <property type="entry name" value="PRK09581.1"/>
    <property type="match status" value="1"/>
</dbReference>
<dbReference type="PROSITE" id="PS50110">
    <property type="entry name" value="RESPONSE_REGULATORY"/>
    <property type="match status" value="2"/>
</dbReference>
<dbReference type="InterPro" id="IPR029787">
    <property type="entry name" value="Nucleotide_cyclase"/>
</dbReference>
<dbReference type="Gene3D" id="3.40.50.2300">
    <property type="match status" value="2"/>
</dbReference>
<feature type="modified residue" description="4-aspartylphosphate" evidence="3">
    <location>
        <position position="53"/>
    </location>
</feature>
<dbReference type="Pfam" id="PF00990">
    <property type="entry name" value="GGDEF"/>
    <property type="match status" value="1"/>
</dbReference>
<feature type="domain" description="Response regulatory" evidence="4">
    <location>
        <begin position="4"/>
        <end position="120"/>
    </location>
</feature>
<protein>
    <recommendedName>
        <fullName evidence="1">diguanylate cyclase</fullName>
        <ecNumber evidence="1">2.7.7.65</ecNumber>
    </recommendedName>
</protein>
<dbReference type="InterPro" id="IPR001789">
    <property type="entry name" value="Sig_transdc_resp-reg_receiver"/>
</dbReference>
<evidence type="ECO:0000256" key="2">
    <source>
        <dbReference type="ARBA" id="ARBA00034247"/>
    </source>
</evidence>
<dbReference type="EMBL" id="JAXAFJ010000002">
    <property type="protein sequence ID" value="MDX6805171.1"/>
    <property type="molecule type" value="Genomic_DNA"/>
</dbReference>
<keyword evidence="7" id="KW-1185">Reference proteome</keyword>
<gene>
    <name evidence="6" type="ORF">SCD90_03750</name>
</gene>
<comment type="catalytic activity">
    <reaction evidence="2">
        <text>2 GTP = 3',3'-c-di-GMP + 2 diphosphate</text>
        <dbReference type="Rhea" id="RHEA:24898"/>
        <dbReference type="ChEBI" id="CHEBI:33019"/>
        <dbReference type="ChEBI" id="CHEBI:37565"/>
        <dbReference type="ChEBI" id="CHEBI:58805"/>
        <dbReference type="EC" id="2.7.7.65"/>
    </reaction>
</comment>
<dbReference type="CDD" id="cd17538">
    <property type="entry name" value="REC_D1_PleD-like"/>
    <property type="match status" value="1"/>
</dbReference>
<feature type="domain" description="GGDEF" evidence="5">
    <location>
        <begin position="322"/>
        <end position="455"/>
    </location>
</feature>
<name>A0ABU4RQW4_9HYPH</name>
<dbReference type="NCBIfam" id="TIGR00254">
    <property type="entry name" value="GGDEF"/>
    <property type="match status" value="1"/>
</dbReference>
<evidence type="ECO:0000313" key="6">
    <source>
        <dbReference type="EMBL" id="MDX6805171.1"/>
    </source>
</evidence>
<evidence type="ECO:0000259" key="4">
    <source>
        <dbReference type="PROSITE" id="PS50110"/>
    </source>
</evidence>
<keyword evidence="3" id="KW-0597">Phosphoprotein</keyword>
<reference evidence="6 7" key="1">
    <citation type="submission" date="2023-11" db="EMBL/GenBank/DDBJ databases">
        <authorList>
            <person name="Bao R."/>
        </authorList>
    </citation>
    <scope>NUCLEOTIDE SEQUENCE [LARGE SCALE GENOMIC DNA]</scope>
    <source>
        <strain evidence="6 7">PJ23</strain>
    </source>
</reference>
<dbReference type="EC" id="2.7.7.65" evidence="1"/>
<evidence type="ECO:0000259" key="5">
    <source>
        <dbReference type="PROSITE" id="PS50887"/>
    </source>
</evidence>
<dbReference type="RefSeq" id="WP_319843299.1">
    <property type="nucleotide sequence ID" value="NZ_JAXAFJ010000002.1"/>
</dbReference>
<comment type="caution">
    <text evidence="3">Lacks conserved residue(s) required for the propagation of feature annotation.</text>
</comment>
<dbReference type="PANTHER" id="PTHR45138:SF9">
    <property type="entry name" value="DIGUANYLATE CYCLASE DGCM-RELATED"/>
    <property type="match status" value="1"/>
</dbReference>
<dbReference type="CDD" id="cd17539">
    <property type="entry name" value="psREC-like_D2_PleD"/>
    <property type="match status" value="1"/>
</dbReference>
<dbReference type="SUPFAM" id="SSF52172">
    <property type="entry name" value="CheY-like"/>
    <property type="match status" value="2"/>
</dbReference>
<feature type="domain" description="Response regulatory" evidence="4">
    <location>
        <begin position="157"/>
        <end position="272"/>
    </location>
</feature>
<dbReference type="InterPro" id="IPR050469">
    <property type="entry name" value="Diguanylate_Cyclase"/>
</dbReference>
<dbReference type="Proteomes" id="UP001274321">
    <property type="component" value="Unassembled WGS sequence"/>
</dbReference>
<accession>A0ABU4RQW4</accession>
<sequence length="455" mass="50792">MPARILVVDDVLPNVRLLEARLTAEYFEVVTAMSGQEALDACARSAFDLVLLDVMMPGMDGFEVCRRLKADPSTCYIPVVIITALDQAVDKVAGLEAGADDFLTKPVSELALMARVRSLTRIKQMTDELRMRAKSGLQIGLSNSVLDAVLDDGLGGRILIVDDRASSYERMQLALSINHHVEVETSPQEALFRSAEGAYDLVIVSLSLQGFDALRLCSQMRSLERTRHLPILAVVEPDDNLRVMRGLDLGINDFLSRPVDRNELVARTLTQIRRHRYTQRLRSKYQMSLQWAVTDPLTGMHNRRYMETHLETLLDQDQDRPRPLSVIMVDIDHFKSINDRYGHDRGDDVLRGFGERVRQSVRSVDLACRYGGEEFIILMPDADIGVAQAVGERLRRRMESEPFGDGADEPISVTISVGITASQPNDSPAAIMKRADLALYRAKSDGRNRVVSDAA</sequence>
<organism evidence="6 7">
    <name type="scientific">Terrihabitans rhizophilus</name>
    <dbReference type="NCBI Taxonomy" id="3092662"/>
    <lineage>
        <taxon>Bacteria</taxon>
        <taxon>Pseudomonadati</taxon>
        <taxon>Pseudomonadota</taxon>
        <taxon>Alphaproteobacteria</taxon>
        <taxon>Hyphomicrobiales</taxon>
        <taxon>Terrihabitans</taxon>
    </lineage>
</organism>
<dbReference type="SMART" id="SM00267">
    <property type="entry name" value="GGDEF"/>
    <property type="match status" value="1"/>
</dbReference>
<dbReference type="InterPro" id="IPR011006">
    <property type="entry name" value="CheY-like_superfamily"/>
</dbReference>
<dbReference type="SUPFAM" id="SSF55073">
    <property type="entry name" value="Nucleotide cyclase"/>
    <property type="match status" value="1"/>
</dbReference>
<evidence type="ECO:0000256" key="1">
    <source>
        <dbReference type="ARBA" id="ARBA00012528"/>
    </source>
</evidence>
<dbReference type="InterPro" id="IPR000160">
    <property type="entry name" value="GGDEF_dom"/>
</dbReference>
<dbReference type="PROSITE" id="PS50887">
    <property type="entry name" value="GGDEF"/>
    <property type="match status" value="1"/>
</dbReference>
<dbReference type="CDD" id="cd01949">
    <property type="entry name" value="GGDEF"/>
    <property type="match status" value="1"/>
</dbReference>
<dbReference type="PANTHER" id="PTHR45138">
    <property type="entry name" value="REGULATORY COMPONENTS OF SENSORY TRANSDUCTION SYSTEM"/>
    <property type="match status" value="1"/>
</dbReference>
<evidence type="ECO:0000256" key="3">
    <source>
        <dbReference type="PROSITE-ProRule" id="PRU00169"/>
    </source>
</evidence>
<dbReference type="Gene3D" id="3.30.70.270">
    <property type="match status" value="1"/>
</dbReference>
<dbReference type="SMART" id="SM00448">
    <property type="entry name" value="REC"/>
    <property type="match status" value="2"/>
</dbReference>
<dbReference type="Pfam" id="PF00072">
    <property type="entry name" value="Response_reg"/>
    <property type="match status" value="2"/>
</dbReference>
<comment type="caution">
    <text evidence="6">The sequence shown here is derived from an EMBL/GenBank/DDBJ whole genome shotgun (WGS) entry which is preliminary data.</text>
</comment>
<dbReference type="InterPro" id="IPR043128">
    <property type="entry name" value="Rev_trsase/Diguanyl_cyclase"/>
</dbReference>